<dbReference type="Proteomes" id="UP000433876">
    <property type="component" value="Unassembled WGS sequence"/>
</dbReference>
<evidence type="ECO:0008006" key="9">
    <source>
        <dbReference type="Google" id="ProtNLM"/>
    </source>
</evidence>
<evidence type="ECO:0000256" key="1">
    <source>
        <dbReference type="ARBA" id="ARBA00004167"/>
    </source>
</evidence>
<evidence type="ECO:0000313" key="8">
    <source>
        <dbReference type="Proteomes" id="UP000433876"/>
    </source>
</evidence>
<feature type="compositionally biased region" description="Basic and acidic residues" evidence="5">
    <location>
        <begin position="276"/>
        <end position="287"/>
    </location>
</feature>
<name>A0A8S8ZXS1_SORMA</name>
<feature type="region of interest" description="Disordered" evidence="5">
    <location>
        <begin position="276"/>
        <end position="297"/>
    </location>
</feature>
<keyword evidence="2 6" id="KW-0812">Transmembrane</keyword>
<comment type="caution">
    <text evidence="7">The sequence shown here is derived from an EMBL/GenBank/DDBJ whole genome shotgun (WGS) entry which is preliminary data.</text>
</comment>
<feature type="compositionally biased region" description="Low complexity" evidence="5">
    <location>
        <begin position="191"/>
        <end position="229"/>
    </location>
</feature>
<protein>
    <recommendedName>
        <fullName evidence="9">Cytochrome oxidase c assembly-domain-containing protein</fullName>
    </recommendedName>
</protein>
<feature type="transmembrane region" description="Helical" evidence="6">
    <location>
        <begin position="91"/>
        <end position="112"/>
    </location>
</feature>
<feature type="compositionally biased region" description="Basic and acidic residues" evidence="5">
    <location>
        <begin position="38"/>
        <end position="52"/>
    </location>
</feature>
<keyword evidence="3 6" id="KW-1133">Transmembrane helix</keyword>
<dbReference type="InterPro" id="IPR029208">
    <property type="entry name" value="COX14"/>
</dbReference>
<evidence type="ECO:0000256" key="4">
    <source>
        <dbReference type="ARBA" id="ARBA00023136"/>
    </source>
</evidence>
<proteinExistence type="predicted"/>
<evidence type="ECO:0000256" key="2">
    <source>
        <dbReference type="ARBA" id="ARBA00022692"/>
    </source>
</evidence>
<dbReference type="VEuPathDB" id="FungiDB:SMAC_03271"/>
<dbReference type="EMBL" id="NMPR01000010">
    <property type="protein sequence ID" value="KAA8635667.1"/>
    <property type="molecule type" value="Genomic_DNA"/>
</dbReference>
<reference evidence="7 8" key="1">
    <citation type="submission" date="2017-07" db="EMBL/GenBank/DDBJ databases">
        <title>Genome sequence of the Sordaria macrospora wild type strain R19027.</title>
        <authorList>
            <person name="Nowrousian M."/>
            <person name="Teichert I."/>
            <person name="Kueck U."/>
        </authorList>
    </citation>
    <scope>NUCLEOTIDE SEQUENCE [LARGE SCALE GENOMIC DNA]</scope>
    <source>
        <strain evidence="7 8">R19027</strain>
        <tissue evidence="7">Mycelium</tissue>
    </source>
</reference>
<dbReference type="GO" id="GO:0016020">
    <property type="term" value="C:membrane"/>
    <property type="evidence" value="ECO:0007669"/>
    <property type="project" value="UniProtKB-SubCell"/>
</dbReference>
<evidence type="ECO:0000256" key="5">
    <source>
        <dbReference type="SAM" id="MobiDB-lite"/>
    </source>
</evidence>
<sequence length="297" mass="32167">MAPPSNPRSVSDATRFTPTTPHASSKSADPRLNASKSSPKEPKGTPRFVETPEQRVARLRAAHLKAKQAQVSRMDRIINGSRRFFDSAHKVTVLGLIGFTVMAGLVTAYTAADMIMYNKKRKAEFIEAQKKMEADSLEAARLAYITGKATEEQTALVEEYLEQEREAGRPKPSIFSKFPSVIGAPTPIANETTEQQQTTTSVSEAATWPSAAATTPKETTEEQPAAATEKSGLWGWLTGSLKKEDVAAGAGQAPTLVGAVKQETSVIKEKALEAFEKEKENQRKGGPLDKVGLPEQK</sequence>
<feature type="compositionally biased region" description="Polar residues" evidence="5">
    <location>
        <begin position="7"/>
        <end position="27"/>
    </location>
</feature>
<evidence type="ECO:0000256" key="3">
    <source>
        <dbReference type="ARBA" id="ARBA00022989"/>
    </source>
</evidence>
<feature type="region of interest" description="Disordered" evidence="5">
    <location>
        <begin position="190"/>
        <end position="229"/>
    </location>
</feature>
<organism evidence="7 8">
    <name type="scientific">Sordaria macrospora</name>
    <dbReference type="NCBI Taxonomy" id="5147"/>
    <lineage>
        <taxon>Eukaryota</taxon>
        <taxon>Fungi</taxon>
        <taxon>Dikarya</taxon>
        <taxon>Ascomycota</taxon>
        <taxon>Pezizomycotina</taxon>
        <taxon>Sordariomycetes</taxon>
        <taxon>Sordariomycetidae</taxon>
        <taxon>Sordariales</taxon>
        <taxon>Sordariaceae</taxon>
        <taxon>Sordaria</taxon>
    </lineage>
</organism>
<comment type="subcellular location">
    <subcellularLocation>
        <location evidence="1">Membrane</location>
        <topology evidence="1">Single-pass membrane protein</topology>
    </subcellularLocation>
</comment>
<evidence type="ECO:0000313" key="7">
    <source>
        <dbReference type="EMBL" id="KAA8635667.1"/>
    </source>
</evidence>
<gene>
    <name evidence="7" type="ORF">SMACR_03271</name>
</gene>
<dbReference type="AlphaFoldDB" id="A0A8S8ZXS1"/>
<feature type="region of interest" description="Disordered" evidence="5">
    <location>
        <begin position="1"/>
        <end position="52"/>
    </location>
</feature>
<accession>A0A8S8ZXS1</accession>
<dbReference type="Pfam" id="PF14880">
    <property type="entry name" value="COX14"/>
    <property type="match status" value="1"/>
</dbReference>
<keyword evidence="4 6" id="KW-0472">Membrane</keyword>
<evidence type="ECO:0000256" key="6">
    <source>
        <dbReference type="SAM" id="Phobius"/>
    </source>
</evidence>